<feature type="compositionally biased region" description="Gly residues" evidence="1">
    <location>
        <begin position="93"/>
        <end position="117"/>
    </location>
</feature>
<feature type="region of interest" description="Disordered" evidence="1">
    <location>
        <begin position="40"/>
        <end position="117"/>
    </location>
</feature>
<organism evidence="3 4">
    <name type="scientific">Streptomyces lydicus</name>
    <dbReference type="NCBI Taxonomy" id="47763"/>
    <lineage>
        <taxon>Bacteria</taxon>
        <taxon>Bacillati</taxon>
        <taxon>Actinomycetota</taxon>
        <taxon>Actinomycetes</taxon>
        <taxon>Kitasatosporales</taxon>
        <taxon>Streptomycetaceae</taxon>
        <taxon>Streptomyces</taxon>
    </lineage>
</organism>
<dbReference type="RefSeq" id="WP_069573087.1">
    <property type="nucleotide sequence ID" value="NZ_CP017157.1"/>
</dbReference>
<gene>
    <name evidence="3" type="ORF">SL103_35055</name>
</gene>
<keyword evidence="4" id="KW-1185">Reference proteome</keyword>
<evidence type="ECO:0000256" key="1">
    <source>
        <dbReference type="SAM" id="MobiDB-lite"/>
    </source>
</evidence>
<name>A0A1D7VW94_9ACTN</name>
<evidence type="ECO:0000256" key="2">
    <source>
        <dbReference type="SAM" id="SignalP"/>
    </source>
</evidence>
<evidence type="ECO:0000313" key="4">
    <source>
        <dbReference type="Proteomes" id="UP000094094"/>
    </source>
</evidence>
<dbReference type="OrthoDB" id="3432078at2"/>
<dbReference type="EMBL" id="CP017157">
    <property type="protein sequence ID" value="AOP50768.1"/>
    <property type="molecule type" value="Genomic_DNA"/>
</dbReference>
<reference evidence="3 4" key="1">
    <citation type="submission" date="2016-09" db="EMBL/GenBank/DDBJ databases">
        <title>Complete genome sequencing of Streptomyces lydicus 103 and metabolic pathways analysis of antibiotic biosynthesis.</title>
        <authorList>
            <person name="Jia N."/>
            <person name="Ding M.-Z."/>
            <person name="Gao F."/>
            <person name="Yuan Y.-J."/>
        </authorList>
    </citation>
    <scope>NUCLEOTIDE SEQUENCE [LARGE SCALE GENOMIC DNA]</scope>
    <source>
        <strain evidence="3 4">103</strain>
    </source>
</reference>
<dbReference type="AlphaFoldDB" id="A0A1D7VW94"/>
<accession>A0A1D7VW94</accession>
<feature type="signal peptide" evidence="2">
    <location>
        <begin position="1"/>
        <end position="39"/>
    </location>
</feature>
<dbReference type="KEGG" id="slc:SL103_35055"/>
<sequence length="221" mass="21041">MNTATATTATRRFRGRAGRRLAAAVVAAAALGLGTTACGQGDGTAGAAGSAGSSAASDAQHPSAPTGPTGGSAPDDSGTQGRNGGQSAKAPSAGGGSGTGAGSGRAGGGSASAGGGVAHAGAHRTLVGTLEYLAPGKLIVKPQGGGTDQAFLVANATRILGAAAICSDTDGRVTIGKDGYGTSKCTVDQLETAAKTSSVTVRVTMDRKSGAAETVEEKYHP</sequence>
<evidence type="ECO:0000313" key="3">
    <source>
        <dbReference type="EMBL" id="AOP50768.1"/>
    </source>
</evidence>
<dbReference type="Proteomes" id="UP000094094">
    <property type="component" value="Chromosome"/>
</dbReference>
<feature type="chain" id="PRO_5009101336" description="DUF5666 domain-containing protein" evidence="2">
    <location>
        <begin position="40"/>
        <end position="221"/>
    </location>
</feature>
<proteinExistence type="predicted"/>
<keyword evidence="2" id="KW-0732">Signal</keyword>
<feature type="compositionally biased region" description="Low complexity" evidence="1">
    <location>
        <begin position="47"/>
        <end position="60"/>
    </location>
</feature>
<protein>
    <recommendedName>
        <fullName evidence="5">DUF5666 domain-containing protein</fullName>
    </recommendedName>
</protein>
<evidence type="ECO:0008006" key="5">
    <source>
        <dbReference type="Google" id="ProtNLM"/>
    </source>
</evidence>